<evidence type="ECO:0000256" key="1">
    <source>
        <dbReference type="SAM" id="MobiDB-lite"/>
    </source>
</evidence>
<gene>
    <name evidence="2" type="ORF">L227DRAFT_396691</name>
</gene>
<evidence type="ECO:0000313" key="3">
    <source>
        <dbReference type="Proteomes" id="UP000313359"/>
    </source>
</evidence>
<dbReference type="Proteomes" id="UP000313359">
    <property type="component" value="Unassembled WGS sequence"/>
</dbReference>
<protein>
    <submittedName>
        <fullName evidence="2">Uncharacterized protein</fullName>
    </submittedName>
</protein>
<accession>A0A5C2RPP8</accession>
<evidence type="ECO:0000313" key="2">
    <source>
        <dbReference type="EMBL" id="RPD53598.1"/>
    </source>
</evidence>
<feature type="region of interest" description="Disordered" evidence="1">
    <location>
        <begin position="128"/>
        <end position="147"/>
    </location>
</feature>
<reference evidence="2" key="1">
    <citation type="journal article" date="2018" name="Genome Biol. Evol.">
        <title>Genomics and development of Lentinus tigrinus, a white-rot wood-decaying mushroom with dimorphic fruiting bodies.</title>
        <authorList>
            <person name="Wu B."/>
            <person name="Xu Z."/>
            <person name="Knudson A."/>
            <person name="Carlson A."/>
            <person name="Chen N."/>
            <person name="Kovaka S."/>
            <person name="LaButti K."/>
            <person name="Lipzen A."/>
            <person name="Pennachio C."/>
            <person name="Riley R."/>
            <person name="Schakwitz W."/>
            <person name="Umezawa K."/>
            <person name="Ohm R.A."/>
            <person name="Grigoriev I.V."/>
            <person name="Nagy L.G."/>
            <person name="Gibbons J."/>
            <person name="Hibbett D."/>
        </authorList>
    </citation>
    <scope>NUCLEOTIDE SEQUENCE [LARGE SCALE GENOMIC DNA]</scope>
    <source>
        <strain evidence="2">ALCF2SS1-6</strain>
    </source>
</reference>
<keyword evidence="3" id="KW-1185">Reference proteome</keyword>
<organism evidence="2 3">
    <name type="scientific">Lentinus tigrinus ALCF2SS1-6</name>
    <dbReference type="NCBI Taxonomy" id="1328759"/>
    <lineage>
        <taxon>Eukaryota</taxon>
        <taxon>Fungi</taxon>
        <taxon>Dikarya</taxon>
        <taxon>Basidiomycota</taxon>
        <taxon>Agaricomycotina</taxon>
        <taxon>Agaricomycetes</taxon>
        <taxon>Polyporales</taxon>
        <taxon>Polyporaceae</taxon>
        <taxon>Lentinus</taxon>
    </lineage>
</organism>
<sequence>MTSPAALADVLRSGARQRHQFLRHGAPERKPRACPQSPWRLGSWTSASVSNPCRPHSQRLLSPALPLAPAPRRAPLHDTQRAQSVTRGRSALSHPSTTERPGVAEIFSASSGASGTCAQERAVRPRSSNGASWFLESAPSGRGDQRCARPCGAPAGTTYLPRAPSGRLGDVFRTVPPTRSAVICYHRPLSRRSYAYALPRSVFAQCTCPAGHPAAHEL</sequence>
<name>A0A5C2RPP8_9APHY</name>
<proteinExistence type="predicted"/>
<feature type="region of interest" description="Disordered" evidence="1">
    <location>
        <begin position="68"/>
        <end position="103"/>
    </location>
</feature>
<dbReference type="EMBL" id="ML122319">
    <property type="protein sequence ID" value="RPD53598.1"/>
    <property type="molecule type" value="Genomic_DNA"/>
</dbReference>
<dbReference type="AlphaFoldDB" id="A0A5C2RPP8"/>
<feature type="compositionally biased region" description="Polar residues" evidence="1">
    <location>
        <begin position="81"/>
        <end position="99"/>
    </location>
</feature>